<proteinExistence type="predicted"/>
<dbReference type="Proteomes" id="UP001482620">
    <property type="component" value="Unassembled WGS sequence"/>
</dbReference>
<sequence length="92" mass="10901">MGEGISVPCPPSNTSIWTLSSLLKSPSQFKQHQRNHLNNFSFDNLDPVFLYPWRPDRTHLLKILQLKSLDCFWHNKTLFHLIYFLRSVLLYV</sequence>
<protein>
    <submittedName>
        <fullName evidence="1">Uncharacterized protein</fullName>
    </submittedName>
</protein>
<accession>A0ABV0VH13</accession>
<name>A0ABV0VH13_9TELE</name>
<gene>
    <name evidence="1" type="ORF">ILYODFUR_020007</name>
</gene>
<evidence type="ECO:0000313" key="1">
    <source>
        <dbReference type="EMBL" id="MEQ2256028.1"/>
    </source>
</evidence>
<organism evidence="1 2">
    <name type="scientific">Ilyodon furcidens</name>
    <name type="common">goldbreast splitfin</name>
    <dbReference type="NCBI Taxonomy" id="33524"/>
    <lineage>
        <taxon>Eukaryota</taxon>
        <taxon>Metazoa</taxon>
        <taxon>Chordata</taxon>
        <taxon>Craniata</taxon>
        <taxon>Vertebrata</taxon>
        <taxon>Euteleostomi</taxon>
        <taxon>Actinopterygii</taxon>
        <taxon>Neopterygii</taxon>
        <taxon>Teleostei</taxon>
        <taxon>Neoteleostei</taxon>
        <taxon>Acanthomorphata</taxon>
        <taxon>Ovalentaria</taxon>
        <taxon>Atherinomorphae</taxon>
        <taxon>Cyprinodontiformes</taxon>
        <taxon>Goodeidae</taxon>
        <taxon>Ilyodon</taxon>
    </lineage>
</organism>
<evidence type="ECO:0000313" key="2">
    <source>
        <dbReference type="Proteomes" id="UP001482620"/>
    </source>
</evidence>
<reference evidence="1 2" key="1">
    <citation type="submission" date="2021-06" db="EMBL/GenBank/DDBJ databases">
        <authorList>
            <person name="Palmer J.M."/>
        </authorList>
    </citation>
    <scope>NUCLEOTIDE SEQUENCE [LARGE SCALE GENOMIC DNA]</scope>
    <source>
        <strain evidence="2">if_2019</strain>
        <tissue evidence="1">Muscle</tissue>
    </source>
</reference>
<dbReference type="EMBL" id="JAHRIQ010106304">
    <property type="protein sequence ID" value="MEQ2256028.1"/>
    <property type="molecule type" value="Genomic_DNA"/>
</dbReference>
<keyword evidence="2" id="KW-1185">Reference proteome</keyword>
<feature type="non-terminal residue" evidence="1">
    <location>
        <position position="92"/>
    </location>
</feature>
<comment type="caution">
    <text evidence="1">The sequence shown here is derived from an EMBL/GenBank/DDBJ whole genome shotgun (WGS) entry which is preliminary data.</text>
</comment>